<dbReference type="Pfam" id="PF01381">
    <property type="entry name" value="HTH_3"/>
    <property type="match status" value="1"/>
</dbReference>
<sequence length="60" mass="6898">MENKIAEIRRKKGISQTELAERLSIDRTHLSKVETGKVRPSTRLLERIAAQLGVTMKDFF</sequence>
<evidence type="ECO:0000256" key="1">
    <source>
        <dbReference type="ARBA" id="ARBA00023125"/>
    </source>
</evidence>
<dbReference type="PROSITE" id="PS50943">
    <property type="entry name" value="HTH_CROC1"/>
    <property type="match status" value="1"/>
</dbReference>
<name>A0A9C7G8K9_9BACI</name>
<dbReference type="PANTHER" id="PTHR46797">
    <property type="entry name" value="HTH-TYPE TRANSCRIPTIONAL REGULATOR"/>
    <property type="match status" value="1"/>
</dbReference>
<keyword evidence="1" id="KW-0238">DNA-binding</keyword>
<dbReference type="GO" id="GO:0003700">
    <property type="term" value="F:DNA-binding transcription factor activity"/>
    <property type="evidence" value="ECO:0007669"/>
    <property type="project" value="TreeGrafter"/>
</dbReference>
<dbReference type="InterPro" id="IPR010982">
    <property type="entry name" value="Lambda_DNA-bd_dom_sf"/>
</dbReference>
<gene>
    <name evidence="3" type="ORF">NEOCIP111885_01708</name>
</gene>
<dbReference type="SMART" id="SM00530">
    <property type="entry name" value="HTH_XRE"/>
    <property type="match status" value="1"/>
</dbReference>
<dbReference type="CDD" id="cd00093">
    <property type="entry name" value="HTH_XRE"/>
    <property type="match status" value="1"/>
</dbReference>
<dbReference type="RefSeq" id="WP_230496270.1">
    <property type="nucleotide sequence ID" value="NZ_CAKJTG010000008.1"/>
</dbReference>
<feature type="domain" description="HTH cro/C1-type" evidence="2">
    <location>
        <begin position="5"/>
        <end position="59"/>
    </location>
</feature>
<evidence type="ECO:0000259" key="2">
    <source>
        <dbReference type="PROSITE" id="PS50943"/>
    </source>
</evidence>
<dbReference type="GO" id="GO:0005829">
    <property type="term" value="C:cytosol"/>
    <property type="evidence" value="ECO:0007669"/>
    <property type="project" value="TreeGrafter"/>
</dbReference>
<accession>A0A9C7G8K9</accession>
<reference evidence="3" key="1">
    <citation type="submission" date="2021-10" db="EMBL/GenBank/DDBJ databases">
        <authorList>
            <person name="Criscuolo A."/>
        </authorList>
    </citation>
    <scope>NUCLEOTIDE SEQUENCE</scope>
    <source>
        <strain evidence="3">CIP111885</strain>
    </source>
</reference>
<evidence type="ECO:0000313" key="4">
    <source>
        <dbReference type="Proteomes" id="UP000789845"/>
    </source>
</evidence>
<protein>
    <recommendedName>
        <fullName evidence="2">HTH cro/C1-type domain-containing protein</fullName>
    </recommendedName>
</protein>
<organism evidence="3 4">
    <name type="scientific">Pseudoneobacillus rhizosphaerae</name>
    <dbReference type="NCBI Taxonomy" id="2880968"/>
    <lineage>
        <taxon>Bacteria</taxon>
        <taxon>Bacillati</taxon>
        <taxon>Bacillota</taxon>
        <taxon>Bacilli</taxon>
        <taxon>Bacillales</taxon>
        <taxon>Bacillaceae</taxon>
        <taxon>Pseudoneobacillus</taxon>
    </lineage>
</organism>
<evidence type="ECO:0000313" key="3">
    <source>
        <dbReference type="EMBL" id="CAG9608016.1"/>
    </source>
</evidence>
<dbReference type="AlphaFoldDB" id="A0A9C7G8K9"/>
<dbReference type="SUPFAM" id="SSF47413">
    <property type="entry name" value="lambda repressor-like DNA-binding domains"/>
    <property type="match status" value="1"/>
</dbReference>
<dbReference type="Proteomes" id="UP000789845">
    <property type="component" value="Unassembled WGS sequence"/>
</dbReference>
<dbReference type="InterPro" id="IPR001387">
    <property type="entry name" value="Cro/C1-type_HTH"/>
</dbReference>
<dbReference type="EMBL" id="CAKJTG010000008">
    <property type="protein sequence ID" value="CAG9608016.1"/>
    <property type="molecule type" value="Genomic_DNA"/>
</dbReference>
<dbReference type="GO" id="GO:0003677">
    <property type="term" value="F:DNA binding"/>
    <property type="evidence" value="ECO:0007669"/>
    <property type="project" value="UniProtKB-KW"/>
</dbReference>
<proteinExistence type="predicted"/>
<keyword evidence="4" id="KW-1185">Reference proteome</keyword>
<dbReference type="Gene3D" id="1.10.260.40">
    <property type="entry name" value="lambda repressor-like DNA-binding domains"/>
    <property type="match status" value="1"/>
</dbReference>
<dbReference type="InterPro" id="IPR050807">
    <property type="entry name" value="TransReg_Diox_bact_type"/>
</dbReference>
<comment type="caution">
    <text evidence="3">The sequence shown here is derived from an EMBL/GenBank/DDBJ whole genome shotgun (WGS) entry which is preliminary data.</text>
</comment>
<dbReference type="PANTHER" id="PTHR46797:SF1">
    <property type="entry name" value="METHYLPHOSPHONATE SYNTHASE"/>
    <property type="match status" value="1"/>
</dbReference>